<evidence type="ECO:0000256" key="15">
    <source>
        <dbReference type="ARBA" id="ARBA00071169"/>
    </source>
</evidence>
<dbReference type="GO" id="GO:0006401">
    <property type="term" value="P:RNA catabolic process"/>
    <property type="evidence" value="ECO:0007669"/>
    <property type="project" value="TreeGrafter"/>
</dbReference>
<dbReference type="CDD" id="cd01061">
    <property type="entry name" value="RNase_T2_euk"/>
    <property type="match status" value="1"/>
</dbReference>
<dbReference type="AlphaFoldDB" id="G8YT11"/>
<evidence type="ECO:0000256" key="8">
    <source>
        <dbReference type="ARBA" id="ARBA00022729"/>
    </source>
</evidence>
<evidence type="ECO:0000259" key="19">
    <source>
        <dbReference type="Pfam" id="PF25488"/>
    </source>
</evidence>
<evidence type="ECO:0000256" key="7">
    <source>
        <dbReference type="ARBA" id="ARBA00022722"/>
    </source>
</evidence>
<name>G8YT11_PICSO</name>
<keyword evidence="9" id="KW-0255">Endonuclease</keyword>
<dbReference type="EC" id="4.6.1.19" evidence="4"/>
<dbReference type="PANTHER" id="PTHR11240">
    <property type="entry name" value="RIBONUCLEASE T2"/>
    <property type="match status" value="1"/>
</dbReference>
<keyword evidence="12" id="KW-0325">Glycoprotein</keyword>
<evidence type="ECO:0000256" key="4">
    <source>
        <dbReference type="ARBA" id="ARBA00012571"/>
    </source>
</evidence>
<evidence type="ECO:0000256" key="12">
    <source>
        <dbReference type="ARBA" id="ARBA00023180"/>
    </source>
</evidence>
<evidence type="ECO:0000256" key="9">
    <source>
        <dbReference type="ARBA" id="ARBA00022759"/>
    </source>
</evidence>
<evidence type="ECO:0000256" key="18">
    <source>
        <dbReference type="SAM" id="SignalP"/>
    </source>
</evidence>
<dbReference type="InterPro" id="IPR057328">
    <property type="entry name" value="RNaseT2L_C"/>
</dbReference>
<comment type="function">
    <text evidence="14">Rnase which modulates cell survival under stress conditions. Released from the vacuole to the cytoplasm during stress to promote tRNA and rRNA cleavage and to activate separately a downstream pathway that promotes cell death. Involved in cell size, vacuolar morphology and growth at high temperatures and high salt concentration.</text>
</comment>
<dbReference type="Gene3D" id="3.90.730.10">
    <property type="entry name" value="Ribonuclease T2-like"/>
    <property type="match status" value="1"/>
</dbReference>
<dbReference type="OrthoDB" id="435754at2759"/>
<feature type="active site" evidence="16">
    <location>
        <position position="146"/>
    </location>
</feature>
<comment type="similarity">
    <text evidence="3 17">Belongs to the RNase T2 family.</text>
</comment>
<keyword evidence="21" id="KW-1185">Reference proteome</keyword>
<gene>
    <name evidence="20" type="primary">Piso0_000075</name>
    <name evidence="20" type="ORF">GNLVRS01_PISO0B01629g</name>
</gene>
<feature type="signal peptide" evidence="18">
    <location>
        <begin position="1"/>
        <end position="19"/>
    </location>
</feature>
<dbReference type="InterPro" id="IPR018188">
    <property type="entry name" value="RNase_T2_His_AS_1"/>
</dbReference>
<dbReference type="GO" id="GO:0016787">
    <property type="term" value="F:hydrolase activity"/>
    <property type="evidence" value="ECO:0007669"/>
    <property type="project" value="UniProtKB-KW"/>
</dbReference>
<dbReference type="Pfam" id="PF25488">
    <property type="entry name" value="RNaseT2L_C"/>
    <property type="match status" value="1"/>
</dbReference>
<evidence type="ECO:0000256" key="13">
    <source>
        <dbReference type="ARBA" id="ARBA00023239"/>
    </source>
</evidence>
<evidence type="ECO:0000256" key="16">
    <source>
        <dbReference type="PIRSR" id="PIRSR633697-1"/>
    </source>
</evidence>
<sequence length="404" mass="44353">MSINKFLGALAPFVIGALALSESDQHVLGGSLILDAASCPHDIPLSCSNSTPVENSCCFEYPGGVLLQTQFWDYSPAIGDDKTFTLHGLWPDNCDGTYNQFCNNKLDIQDAKEIVLGEFNDEKLYESMSKYWLSNNGNDDSLWVHEYNKHGTCINTLEPKCYGNNYKKNENVVDYYTAAVTLYDKLNTYEFLAAEGITPSESTTYSKDQIASALEKHFGKNVYFKCDGSNALNEIWYFHHLKGSLKSGSFDPIDALLNSKCPNNGIRFPPKGSKGGKKPPTSGTKGYLKVPGKSGCVISNGHWYEAGTCATYRLIPSQFGGYSIRSSKGYCAINSDNRFNCGSGNSPMKNQFQVDKSTGELSYGGKSKWCFDDDHKIGRGPTAQTPIKLASQGCDSFSLKLTGK</sequence>
<dbReference type="PANTHER" id="PTHR11240:SF22">
    <property type="entry name" value="RIBONUCLEASE T2"/>
    <property type="match status" value="1"/>
</dbReference>
<dbReference type="InParanoid" id="G8YT11"/>
<dbReference type="HOGENOM" id="CLU_037966_0_1_1"/>
<dbReference type="InterPro" id="IPR033697">
    <property type="entry name" value="Ribonuclease_T2_eukaryotic"/>
</dbReference>
<evidence type="ECO:0000256" key="3">
    <source>
        <dbReference type="ARBA" id="ARBA00007469"/>
    </source>
</evidence>
<dbReference type="EMBL" id="FO082058">
    <property type="protein sequence ID" value="CCE73062.1"/>
    <property type="molecule type" value="Genomic_DNA"/>
</dbReference>
<evidence type="ECO:0000256" key="1">
    <source>
        <dbReference type="ARBA" id="ARBA00004410"/>
    </source>
</evidence>
<accession>G8YT11</accession>
<dbReference type="GO" id="GO:0005576">
    <property type="term" value="C:extracellular region"/>
    <property type="evidence" value="ECO:0007669"/>
    <property type="project" value="TreeGrafter"/>
</dbReference>
<feature type="active site" evidence="16">
    <location>
        <position position="87"/>
    </location>
</feature>
<dbReference type="OMA" id="HESLWIH"/>
<feature type="chain" id="PRO_5003518874" description="Ribonuclease T2-like" evidence="18">
    <location>
        <begin position="20"/>
        <end position="404"/>
    </location>
</feature>
<organism evidence="20 21">
    <name type="scientific">Pichia sorbitophila (strain ATCC MYA-4447 / BCRC 22081 / CBS 7064 / NBRC 10061 / NRRL Y-12695)</name>
    <name type="common">Hybrid yeast</name>
    <dbReference type="NCBI Taxonomy" id="559304"/>
    <lineage>
        <taxon>Eukaryota</taxon>
        <taxon>Fungi</taxon>
        <taxon>Dikarya</taxon>
        <taxon>Ascomycota</taxon>
        <taxon>Saccharomycotina</taxon>
        <taxon>Pichiomycetes</taxon>
        <taxon>Debaryomycetaceae</taxon>
        <taxon>Millerozyma</taxon>
    </lineage>
</organism>
<dbReference type="GO" id="GO:0005775">
    <property type="term" value="C:vacuolar lumen"/>
    <property type="evidence" value="ECO:0007669"/>
    <property type="project" value="UniProtKB-SubCell"/>
</dbReference>
<feature type="domain" description="RNase T2-like C-terminal" evidence="19">
    <location>
        <begin position="284"/>
        <end position="372"/>
    </location>
</feature>
<dbReference type="FunCoup" id="G8YT11">
    <property type="interactions" value="252"/>
</dbReference>
<dbReference type="Pfam" id="PF00445">
    <property type="entry name" value="Ribonuclease_T2"/>
    <property type="match status" value="1"/>
</dbReference>
<keyword evidence="5" id="KW-0963">Cytoplasm</keyword>
<dbReference type="InterPro" id="IPR033130">
    <property type="entry name" value="RNase_T2_His_AS_2"/>
</dbReference>
<dbReference type="GO" id="GO:0033897">
    <property type="term" value="F:ribonuclease T2 activity"/>
    <property type="evidence" value="ECO:0007669"/>
    <property type="project" value="UniProtKB-EC"/>
</dbReference>
<evidence type="ECO:0000256" key="5">
    <source>
        <dbReference type="ARBA" id="ARBA00022490"/>
    </source>
</evidence>
<dbReference type="GO" id="GO:0003723">
    <property type="term" value="F:RNA binding"/>
    <property type="evidence" value="ECO:0007669"/>
    <property type="project" value="InterPro"/>
</dbReference>
<dbReference type="Proteomes" id="UP000005222">
    <property type="component" value="Chromosome B"/>
</dbReference>
<dbReference type="PROSITE" id="PS00531">
    <property type="entry name" value="RNASE_T2_2"/>
    <property type="match status" value="1"/>
</dbReference>
<feature type="active site" evidence="16">
    <location>
        <position position="150"/>
    </location>
</feature>
<evidence type="ECO:0000256" key="10">
    <source>
        <dbReference type="ARBA" id="ARBA00022801"/>
    </source>
</evidence>
<dbReference type="FunFam" id="3.90.730.10:FF:000004">
    <property type="entry name" value="Ribonuclease T2-like"/>
    <property type="match status" value="1"/>
</dbReference>
<protein>
    <recommendedName>
        <fullName evidence="15">Ribonuclease T2-like</fullName>
        <ecNumber evidence="4">4.6.1.19</ecNumber>
    </recommendedName>
</protein>
<dbReference type="SUPFAM" id="SSF55895">
    <property type="entry name" value="Ribonuclease Rh-like"/>
    <property type="match status" value="1"/>
</dbReference>
<proteinExistence type="inferred from homology"/>
<keyword evidence="10" id="KW-0378">Hydrolase</keyword>
<evidence type="ECO:0000313" key="20">
    <source>
        <dbReference type="EMBL" id="CCE73062.1"/>
    </source>
</evidence>
<evidence type="ECO:0000256" key="6">
    <source>
        <dbReference type="ARBA" id="ARBA00022554"/>
    </source>
</evidence>
<keyword evidence="6" id="KW-0926">Vacuole</keyword>
<dbReference type="eggNOG" id="KOG1642">
    <property type="taxonomic scope" value="Eukaryota"/>
</dbReference>
<comment type="subcellular location">
    <subcellularLocation>
        <location evidence="2">Cytoplasm</location>
    </subcellularLocation>
    <subcellularLocation>
        <location evidence="1">Vacuole lumen</location>
    </subcellularLocation>
</comment>
<keyword evidence="8 18" id="KW-0732">Signal</keyword>
<keyword evidence="7" id="KW-0540">Nuclease</keyword>
<dbReference type="InterPro" id="IPR036430">
    <property type="entry name" value="RNase_T2-like_sf"/>
</dbReference>
<reference evidence="20 21" key="1">
    <citation type="journal article" date="2012" name="G3 (Bethesda)">
        <title>Pichia sorbitophila, an interspecies yeast hybrid reveals early steps of genome resolution following polyploidization.</title>
        <authorList>
            <person name="Leh Louis V."/>
            <person name="Despons L."/>
            <person name="Friedrich A."/>
            <person name="Martin T."/>
            <person name="Durrens P."/>
            <person name="Casaregola S."/>
            <person name="Neuveglise C."/>
            <person name="Fairhead C."/>
            <person name="Marck C."/>
            <person name="Cruz J.A."/>
            <person name="Straub M.L."/>
            <person name="Kugler V."/>
            <person name="Sacerdot C."/>
            <person name="Uzunov Z."/>
            <person name="Thierry A."/>
            <person name="Weiss S."/>
            <person name="Bleykasten C."/>
            <person name="De Montigny J."/>
            <person name="Jacques N."/>
            <person name="Jung P."/>
            <person name="Lemaire M."/>
            <person name="Mallet S."/>
            <person name="Morel G."/>
            <person name="Richard G.F."/>
            <person name="Sarkar A."/>
            <person name="Savel G."/>
            <person name="Schacherer J."/>
            <person name="Seret M.L."/>
            <person name="Talla E."/>
            <person name="Samson G."/>
            <person name="Jubin C."/>
            <person name="Poulain J."/>
            <person name="Vacherie B."/>
            <person name="Barbe V."/>
            <person name="Pelletier E."/>
            <person name="Sherman D.J."/>
            <person name="Westhof E."/>
            <person name="Weissenbach J."/>
            <person name="Baret P.V."/>
            <person name="Wincker P."/>
            <person name="Gaillardin C."/>
            <person name="Dujon B."/>
            <person name="Souciet J.L."/>
        </authorList>
    </citation>
    <scope>NUCLEOTIDE SEQUENCE [LARGE SCALE GENOMIC DNA]</scope>
    <source>
        <strain evidence="21">ATCC MYA-4447 / BCRC 22081 / CBS 7064 / NBRC 10061 / NRRL Y-12695</strain>
    </source>
</reference>
<dbReference type="InterPro" id="IPR001568">
    <property type="entry name" value="RNase_T2-like"/>
</dbReference>
<dbReference type="PROSITE" id="PS00530">
    <property type="entry name" value="RNASE_T2_1"/>
    <property type="match status" value="1"/>
</dbReference>
<evidence type="ECO:0000256" key="17">
    <source>
        <dbReference type="RuleBase" id="RU004328"/>
    </source>
</evidence>
<evidence type="ECO:0000313" key="21">
    <source>
        <dbReference type="Proteomes" id="UP000005222"/>
    </source>
</evidence>
<keyword evidence="11" id="KW-1015">Disulfide bond</keyword>
<keyword evidence="13" id="KW-0456">Lyase</keyword>
<dbReference type="STRING" id="559304.G8YT11"/>
<evidence type="ECO:0000256" key="2">
    <source>
        <dbReference type="ARBA" id="ARBA00004496"/>
    </source>
</evidence>
<evidence type="ECO:0000256" key="14">
    <source>
        <dbReference type="ARBA" id="ARBA00025494"/>
    </source>
</evidence>
<evidence type="ECO:0000256" key="11">
    <source>
        <dbReference type="ARBA" id="ARBA00023157"/>
    </source>
</evidence>